<organism evidence="9 10">
    <name type="scientific">Streptococcus cuniculi</name>
    <dbReference type="NCBI Taxonomy" id="1432788"/>
    <lineage>
        <taxon>Bacteria</taxon>
        <taxon>Bacillati</taxon>
        <taxon>Bacillota</taxon>
        <taxon>Bacilli</taxon>
        <taxon>Lactobacillales</taxon>
        <taxon>Streptococcaceae</taxon>
        <taxon>Streptococcus</taxon>
    </lineage>
</organism>
<dbReference type="PROSITE" id="PS00903">
    <property type="entry name" value="CYT_DCMP_DEAMINASES_1"/>
    <property type="match status" value="1"/>
</dbReference>
<name>A0A1Q8E581_9STRE</name>
<dbReference type="EMBL" id="MSJM01000013">
    <property type="protein sequence ID" value="OLF46951.1"/>
    <property type="molecule type" value="Genomic_DNA"/>
</dbReference>
<evidence type="ECO:0000256" key="2">
    <source>
        <dbReference type="ARBA" id="ARBA00006576"/>
    </source>
</evidence>
<dbReference type="PANTHER" id="PTHR11086:SF18">
    <property type="entry name" value="DEOXYCYTIDYLATE DEAMINASE"/>
    <property type="match status" value="1"/>
</dbReference>
<dbReference type="Proteomes" id="UP000186890">
    <property type="component" value="Unassembled WGS sequence"/>
</dbReference>
<dbReference type="RefSeq" id="WP_075105650.1">
    <property type="nucleotide sequence ID" value="NZ_MSJM01000013.1"/>
</dbReference>
<comment type="similarity">
    <text evidence="2">Belongs to the cytidine and deoxycytidylate deaminase family.</text>
</comment>
<evidence type="ECO:0000313" key="9">
    <source>
        <dbReference type="EMBL" id="OLF46951.1"/>
    </source>
</evidence>
<keyword evidence="10" id="KW-1185">Reference proteome</keyword>
<dbReference type="PANTHER" id="PTHR11086">
    <property type="entry name" value="DEOXYCYTIDYLATE DEAMINASE-RELATED"/>
    <property type="match status" value="1"/>
</dbReference>
<protein>
    <submittedName>
        <fullName evidence="9">Deoxycytidylate deaminase</fullName>
    </submittedName>
</protein>
<feature type="binding site" evidence="7">
    <location>
        <position position="99"/>
    </location>
    <ligand>
        <name>Zn(2+)</name>
        <dbReference type="ChEBI" id="CHEBI:29105"/>
        <note>catalytic</note>
    </ligand>
</feature>
<gene>
    <name evidence="9" type="ORF">BU202_10165</name>
</gene>
<feature type="binding site" evidence="7">
    <location>
        <position position="72"/>
    </location>
    <ligand>
        <name>Zn(2+)</name>
        <dbReference type="ChEBI" id="CHEBI:29105"/>
        <note>catalytic</note>
    </ligand>
</feature>
<evidence type="ECO:0000256" key="4">
    <source>
        <dbReference type="ARBA" id="ARBA00022801"/>
    </source>
</evidence>
<evidence type="ECO:0000256" key="1">
    <source>
        <dbReference type="ARBA" id="ARBA00001947"/>
    </source>
</evidence>
<dbReference type="SUPFAM" id="SSF53927">
    <property type="entry name" value="Cytidine deaminase-like"/>
    <property type="match status" value="1"/>
</dbReference>
<sequence length="155" mass="17441">MSEKRLAWDEYFAAQALLIANRATCKRAKVGAVLVKDNKVVATGYNGSVSGTEHCLEQECLVVDGHCVRTLHAEVNAILQGAERGIPKGFTAYVTHFPCLNCSKQLLQVGCKRVVYINEYRIDDYAKYLYQEKQCELVQLPIEKVKEAISQTDWI</sequence>
<dbReference type="PIRSF" id="PIRSF006019">
    <property type="entry name" value="dCMP_deaminase"/>
    <property type="match status" value="1"/>
</dbReference>
<dbReference type="CDD" id="cd01286">
    <property type="entry name" value="deoxycytidylate_deaminase"/>
    <property type="match status" value="1"/>
</dbReference>
<dbReference type="GO" id="GO:0005737">
    <property type="term" value="C:cytoplasm"/>
    <property type="evidence" value="ECO:0007669"/>
    <property type="project" value="TreeGrafter"/>
</dbReference>
<dbReference type="InterPro" id="IPR015517">
    <property type="entry name" value="dCMP_deaminase-rel"/>
</dbReference>
<keyword evidence="4" id="KW-0378">Hydrolase</keyword>
<dbReference type="InterPro" id="IPR016473">
    <property type="entry name" value="dCMP_deaminase"/>
</dbReference>
<evidence type="ECO:0000256" key="5">
    <source>
        <dbReference type="ARBA" id="ARBA00022833"/>
    </source>
</evidence>
<dbReference type="Gene3D" id="3.40.140.10">
    <property type="entry name" value="Cytidine Deaminase, domain 2"/>
    <property type="match status" value="1"/>
</dbReference>
<dbReference type="GO" id="GO:0006220">
    <property type="term" value="P:pyrimidine nucleotide metabolic process"/>
    <property type="evidence" value="ECO:0007669"/>
    <property type="project" value="InterPro"/>
</dbReference>
<dbReference type="InterPro" id="IPR016192">
    <property type="entry name" value="APOBEC/CMP_deaminase_Zn-bd"/>
</dbReference>
<feature type="binding site" evidence="7">
    <location>
        <position position="102"/>
    </location>
    <ligand>
        <name>Zn(2+)</name>
        <dbReference type="ChEBI" id="CHEBI:29105"/>
        <note>catalytic</note>
    </ligand>
</feature>
<dbReference type="PROSITE" id="PS51747">
    <property type="entry name" value="CYT_DCMP_DEAMINASES_2"/>
    <property type="match status" value="1"/>
</dbReference>
<evidence type="ECO:0000256" key="7">
    <source>
        <dbReference type="PIRSR" id="PIRSR006019-2"/>
    </source>
</evidence>
<evidence type="ECO:0000256" key="3">
    <source>
        <dbReference type="ARBA" id="ARBA00022723"/>
    </source>
</evidence>
<dbReference type="InterPro" id="IPR002125">
    <property type="entry name" value="CMP_dCMP_dom"/>
</dbReference>
<keyword evidence="5 7" id="KW-0862">Zinc</keyword>
<comment type="caution">
    <text evidence="9">The sequence shown here is derived from an EMBL/GenBank/DDBJ whole genome shotgun (WGS) entry which is preliminary data.</text>
</comment>
<keyword evidence="3 7" id="KW-0479">Metal-binding</keyword>
<evidence type="ECO:0000313" key="10">
    <source>
        <dbReference type="Proteomes" id="UP000186890"/>
    </source>
</evidence>
<feature type="active site" description="Proton donor" evidence="6">
    <location>
        <position position="74"/>
    </location>
</feature>
<dbReference type="GO" id="GO:0004132">
    <property type="term" value="F:dCMP deaminase activity"/>
    <property type="evidence" value="ECO:0007669"/>
    <property type="project" value="InterPro"/>
</dbReference>
<dbReference type="AlphaFoldDB" id="A0A1Q8E581"/>
<accession>A0A1Q8E581</accession>
<dbReference type="InterPro" id="IPR016193">
    <property type="entry name" value="Cytidine_deaminase-like"/>
</dbReference>
<feature type="domain" description="CMP/dCMP-type deaminase" evidence="8">
    <location>
        <begin position="7"/>
        <end position="133"/>
    </location>
</feature>
<reference evidence="10" key="1">
    <citation type="submission" date="2016-12" db="EMBL/GenBank/DDBJ databases">
        <authorList>
            <person name="Gulvik C.A."/>
        </authorList>
    </citation>
    <scope>NUCLEOTIDE SEQUENCE [LARGE SCALE GENOMIC DNA]</scope>
    <source>
        <strain evidence="10">NED12-00049-6B</strain>
    </source>
</reference>
<dbReference type="InterPro" id="IPR035105">
    <property type="entry name" value="Deoxycytidylate_deaminase_dom"/>
</dbReference>
<comment type="cofactor">
    <cofactor evidence="1 7">
        <name>Zn(2+)</name>
        <dbReference type="ChEBI" id="CHEBI:29105"/>
    </cofactor>
</comment>
<dbReference type="OrthoDB" id="9788517at2"/>
<dbReference type="Pfam" id="PF00383">
    <property type="entry name" value="dCMP_cyt_deam_1"/>
    <property type="match status" value="1"/>
</dbReference>
<dbReference type="GO" id="GO:0008270">
    <property type="term" value="F:zinc ion binding"/>
    <property type="evidence" value="ECO:0007669"/>
    <property type="project" value="InterPro"/>
</dbReference>
<evidence type="ECO:0000256" key="6">
    <source>
        <dbReference type="PIRSR" id="PIRSR006019-1"/>
    </source>
</evidence>
<evidence type="ECO:0000259" key="8">
    <source>
        <dbReference type="PROSITE" id="PS51747"/>
    </source>
</evidence>
<proteinExistence type="inferred from homology"/>